<keyword evidence="3" id="KW-0540">Nuclease</keyword>
<proteinExistence type="predicted"/>
<keyword evidence="9" id="KW-1185">Reference proteome</keyword>
<evidence type="ECO:0000256" key="4">
    <source>
        <dbReference type="ARBA" id="ARBA00022759"/>
    </source>
</evidence>
<dbReference type="AlphaFoldDB" id="A0A9P6XML2"/>
<organism evidence="8 9">
    <name type="scientific">Rhizopus delemar</name>
    <dbReference type="NCBI Taxonomy" id="936053"/>
    <lineage>
        <taxon>Eukaryota</taxon>
        <taxon>Fungi</taxon>
        <taxon>Fungi incertae sedis</taxon>
        <taxon>Mucoromycota</taxon>
        <taxon>Mucoromycotina</taxon>
        <taxon>Mucoromycetes</taxon>
        <taxon>Mucorales</taxon>
        <taxon>Mucorineae</taxon>
        <taxon>Rhizopodaceae</taxon>
        <taxon>Rhizopus</taxon>
    </lineage>
</organism>
<keyword evidence="6" id="KW-0695">RNA-directed DNA polymerase</keyword>
<feature type="domain" description="Reverse transcriptase RNase H-like" evidence="7">
    <location>
        <begin position="2"/>
        <end position="37"/>
    </location>
</feature>
<dbReference type="Pfam" id="PF17917">
    <property type="entry name" value="RT_RNaseH"/>
    <property type="match status" value="1"/>
</dbReference>
<dbReference type="Proteomes" id="UP000740926">
    <property type="component" value="Unassembled WGS sequence"/>
</dbReference>
<keyword evidence="2" id="KW-0548">Nucleotidyltransferase</keyword>
<dbReference type="InterPro" id="IPR041373">
    <property type="entry name" value="RT_RNaseH"/>
</dbReference>
<evidence type="ECO:0000256" key="1">
    <source>
        <dbReference type="ARBA" id="ARBA00022679"/>
    </source>
</evidence>
<sequence length="67" mass="7670">MGRYFKLRTDNAALTYIMSPSKPSPKLSRWAACLMEYDYDIVHLPGVQNPADSLSRLFPVQQIKHTT</sequence>
<comment type="caution">
    <text evidence="8">The sequence shown here is derived from an EMBL/GenBank/DDBJ whole genome shotgun (WGS) entry which is preliminary data.</text>
</comment>
<evidence type="ECO:0000313" key="8">
    <source>
        <dbReference type="EMBL" id="KAG1526847.1"/>
    </source>
</evidence>
<gene>
    <name evidence="8" type="ORF">G6F50_018357</name>
</gene>
<dbReference type="EMBL" id="JAANIU010017394">
    <property type="protein sequence ID" value="KAG1526847.1"/>
    <property type="molecule type" value="Genomic_DNA"/>
</dbReference>
<keyword evidence="1" id="KW-0808">Transferase</keyword>
<evidence type="ECO:0000313" key="9">
    <source>
        <dbReference type="Proteomes" id="UP000740926"/>
    </source>
</evidence>
<evidence type="ECO:0000259" key="7">
    <source>
        <dbReference type="Pfam" id="PF17917"/>
    </source>
</evidence>
<dbReference type="GO" id="GO:0016787">
    <property type="term" value="F:hydrolase activity"/>
    <property type="evidence" value="ECO:0007669"/>
    <property type="project" value="UniProtKB-KW"/>
</dbReference>
<name>A0A9P6XML2_9FUNG</name>
<evidence type="ECO:0000256" key="2">
    <source>
        <dbReference type="ARBA" id="ARBA00022695"/>
    </source>
</evidence>
<evidence type="ECO:0000256" key="5">
    <source>
        <dbReference type="ARBA" id="ARBA00022801"/>
    </source>
</evidence>
<accession>A0A9P6XML2</accession>
<evidence type="ECO:0000256" key="6">
    <source>
        <dbReference type="ARBA" id="ARBA00022918"/>
    </source>
</evidence>
<dbReference type="GO" id="GO:0004519">
    <property type="term" value="F:endonuclease activity"/>
    <property type="evidence" value="ECO:0007669"/>
    <property type="project" value="UniProtKB-KW"/>
</dbReference>
<keyword evidence="5" id="KW-0378">Hydrolase</keyword>
<protein>
    <recommendedName>
        <fullName evidence="7">Reverse transcriptase RNase H-like domain-containing protein</fullName>
    </recommendedName>
</protein>
<dbReference type="GO" id="GO:0003964">
    <property type="term" value="F:RNA-directed DNA polymerase activity"/>
    <property type="evidence" value="ECO:0007669"/>
    <property type="project" value="UniProtKB-KW"/>
</dbReference>
<keyword evidence="4" id="KW-0255">Endonuclease</keyword>
<evidence type="ECO:0000256" key="3">
    <source>
        <dbReference type="ARBA" id="ARBA00022722"/>
    </source>
</evidence>
<reference evidence="8 9" key="1">
    <citation type="journal article" date="2020" name="Microb. Genom.">
        <title>Genetic diversity of clinical and environmental Mucorales isolates obtained from an investigation of mucormycosis cases among solid organ transplant recipients.</title>
        <authorList>
            <person name="Nguyen M.H."/>
            <person name="Kaul D."/>
            <person name="Muto C."/>
            <person name="Cheng S.J."/>
            <person name="Richter R.A."/>
            <person name="Bruno V.M."/>
            <person name="Liu G."/>
            <person name="Beyhan S."/>
            <person name="Sundermann A.J."/>
            <person name="Mounaud S."/>
            <person name="Pasculle A.W."/>
            <person name="Nierman W.C."/>
            <person name="Driscoll E."/>
            <person name="Cumbie R."/>
            <person name="Clancy C.J."/>
            <person name="Dupont C.L."/>
        </authorList>
    </citation>
    <scope>NUCLEOTIDE SEQUENCE [LARGE SCALE GENOMIC DNA]</scope>
    <source>
        <strain evidence="8 9">GL24</strain>
    </source>
</reference>